<keyword evidence="2" id="KW-1185">Reference proteome</keyword>
<name>A0ABS1T5B2_9CLOT</name>
<evidence type="ECO:0000313" key="2">
    <source>
        <dbReference type="Proteomes" id="UP000632377"/>
    </source>
</evidence>
<dbReference type="EMBL" id="JAESWC010000001">
    <property type="protein sequence ID" value="MBL4934510.1"/>
    <property type="molecule type" value="Genomic_DNA"/>
</dbReference>
<dbReference type="Proteomes" id="UP000632377">
    <property type="component" value="Unassembled WGS sequence"/>
</dbReference>
<evidence type="ECO:0000313" key="1">
    <source>
        <dbReference type="EMBL" id="MBL4934510.1"/>
    </source>
</evidence>
<gene>
    <name evidence="1" type="ORF">JK636_01910</name>
</gene>
<comment type="caution">
    <text evidence="1">The sequence shown here is derived from an EMBL/GenBank/DDBJ whole genome shotgun (WGS) entry which is preliminary data.</text>
</comment>
<dbReference type="InterPro" id="IPR018490">
    <property type="entry name" value="cNMP-bd_dom_sf"/>
</dbReference>
<evidence type="ECO:0008006" key="3">
    <source>
        <dbReference type="Google" id="ProtNLM"/>
    </source>
</evidence>
<dbReference type="RefSeq" id="WP_202747142.1">
    <property type="nucleotide sequence ID" value="NZ_JAESWC010000001.1"/>
</dbReference>
<proteinExistence type="predicted"/>
<sequence length="121" mass="14004">MKLEPANSNIQVIEDSYCMAVSFQKVREYLLDDAKFLRFTCESLSQKLTRLSKNSSINLLYPLENRLTSYILDTGTRVDGTNTLIFDENLTEITKLMSTSYRHFLRTLKPLCENGVIKKKK</sequence>
<protein>
    <recommendedName>
        <fullName evidence="3">Four helix bundle protein</fullName>
    </recommendedName>
</protein>
<accession>A0ABS1T5B2</accession>
<reference evidence="1 2" key="1">
    <citation type="submission" date="2021-01" db="EMBL/GenBank/DDBJ databases">
        <title>Genome public.</title>
        <authorList>
            <person name="Liu C."/>
            <person name="Sun Q."/>
        </authorList>
    </citation>
    <scope>NUCLEOTIDE SEQUENCE [LARGE SCALE GENOMIC DNA]</scope>
    <source>
        <strain evidence="1 2">YIM B02515</strain>
    </source>
</reference>
<dbReference type="Gene3D" id="2.60.120.10">
    <property type="entry name" value="Jelly Rolls"/>
    <property type="match status" value="1"/>
</dbReference>
<dbReference type="SUPFAM" id="SSF51206">
    <property type="entry name" value="cAMP-binding domain-like"/>
    <property type="match status" value="1"/>
</dbReference>
<dbReference type="InterPro" id="IPR014710">
    <property type="entry name" value="RmlC-like_jellyroll"/>
</dbReference>
<organism evidence="1 2">
    <name type="scientific">Clostridium rhizosphaerae</name>
    <dbReference type="NCBI Taxonomy" id="2803861"/>
    <lineage>
        <taxon>Bacteria</taxon>
        <taxon>Bacillati</taxon>
        <taxon>Bacillota</taxon>
        <taxon>Clostridia</taxon>
        <taxon>Eubacteriales</taxon>
        <taxon>Clostridiaceae</taxon>
        <taxon>Clostridium</taxon>
    </lineage>
</organism>